<proteinExistence type="inferred from homology"/>
<dbReference type="InterPro" id="IPR001128">
    <property type="entry name" value="Cyt_P450"/>
</dbReference>
<dbReference type="PROSITE" id="PS00086">
    <property type="entry name" value="CYTOCHROME_P450"/>
    <property type="match status" value="1"/>
</dbReference>
<gene>
    <name evidence="3" type="ORF">FKG95_17905</name>
</gene>
<dbReference type="EMBL" id="VHSH01000006">
    <property type="protein sequence ID" value="TQV78439.1"/>
    <property type="molecule type" value="Genomic_DNA"/>
</dbReference>
<organism evidence="3 4">
    <name type="scientific">Denitrobaculum tricleocarpae</name>
    <dbReference type="NCBI Taxonomy" id="2591009"/>
    <lineage>
        <taxon>Bacteria</taxon>
        <taxon>Pseudomonadati</taxon>
        <taxon>Pseudomonadota</taxon>
        <taxon>Alphaproteobacteria</taxon>
        <taxon>Rhodospirillales</taxon>
        <taxon>Rhodospirillaceae</taxon>
        <taxon>Denitrobaculum</taxon>
    </lineage>
</organism>
<dbReference type="GO" id="GO:0005506">
    <property type="term" value="F:iron ion binding"/>
    <property type="evidence" value="ECO:0007669"/>
    <property type="project" value="InterPro"/>
</dbReference>
<keyword evidence="2" id="KW-0349">Heme</keyword>
<keyword evidence="2" id="KW-0503">Monooxygenase</keyword>
<accession>A0A545TMI1</accession>
<dbReference type="CDD" id="cd11036">
    <property type="entry name" value="AknT-like"/>
    <property type="match status" value="1"/>
</dbReference>
<name>A0A545TMI1_9PROT</name>
<keyword evidence="4" id="KW-1185">Reference proteome</keyword>
<evidence type="ECO:0000313" key="4">
    <source>
        <dbReference type="Proteomes" id="UP000315252"/>
    </source>
</evidence>
<dbReference type="Proteomes" id="UP000315252">
    <property type="component" value="Unassembled WGS sequence"/>
</dbReference>
<dbReference type="GO" id="GO:0004497">
    <property type="term" value="F:monooxygenase activity"/>
    <property type="evidence" value="ECO:0007669"/>
    <property type="project" value="UniProtKB-KW"/>
</dbReference>
<sequence>MCRELKKYYGLYRNINVDNCCNVVGMNTETNSQTMTLSPLCERDSQSRSCGGVSLSQPLDPISAVTAPDPYPLYAALVAERPLYFDDRLGMWVACGAEVIERILSCRAFRVRPLNEAVPKPLLGTRAGDIFGQLVRMRDGGSQVALKQAVCSAFAPVDTKALVRRSDAWMQHLLQAHPPADRTVGSGGTPPDIACALPVYAVGSLLGTPSDLLPSSVFWMEDFVRAIAPGSTSEQIARGSAAAENLVAMFQGLLQQAQFPDHRNPRGMPVNLGLLSSFARSACRHAGHEEVTIIANAIGFLSQSYEATAGLIGNTLIALQKRPKLQRKIEDEPAMLGSVIREVARHDSPVQNTRRFLVEDKVIAGQKMRVGDAVLLVLAAGNRDPAANSDPEHFDPDRCNPSLFTFSAGAHLCPGAKMALALAQGGVQHVLASEIDLERLVAGFGYRASQNGRIPMLNWETTRS</sequence>
<dbReference type="PANTHER" id="PTHR46696:SF1">
    <property type="entry name" value="CYTOCHROME P450 YJIB-RELATED"/>
    <property type="match status" value="1"/>
</dbReference>
<dbReference type="Pfam" id="PF00067">
    <property type="entry name" value="p450"/>
    <property type="match status" value="1"/>
</dbReference>
<dbReference type="GO" id="GO:0020037">
    <property type="term" value="F:heme binding"/>
    <property type="evidence" value="ECO:0007669"/>
    <property type="project" value="InterPro"/>
</dbReference>
<protein>
    <submittedName>
        <fullName evidence="3">Cytochrome P450</fullName>
    </submittedName>
</protein>
<dbReference type="InterPro" id="IPR017972">
    <property type="entry name" value="Cyt_P450_CS"/>
</dbReference>
<dbReference type="AlphaFoldDB" id="A0A545TMI1"/>
<dbReference type="GO" id="GO:0016705">
    <property type="term" value="F:oxidoreductase activity, acting on paired donors, with incorporation or reduction of molecular oxygen"/>
    <property type="evidence" value="ECO:0007669"/>
    <property type="project" value="InterPro"/>
</dbReference>
<dbReference type="OrthoDB" id="9801155at2"/>
<keyword evidence="2" id="KW-0479">Metal-binding</keyword>
<comment type="similarity">
    <text evidence="1 2">Belongs to the cytochrome P450 family.</text>
</comment>
<dbReference type="PANTHER" id="PTHR46696">
    <property type="entry name" value="P450, PUTATIVE (EUROFUNG)-RELATED"/>
    <property type="match status" value="1"/>
</dbReference>
<evidence type="ECO:0000313" key="3">
    <source>
        <dbReference type="EMBL" id="TQV78439.1"/>
    </source>
</evidence>
<dbReference type="SUPFAM" id="SSF48264">
    <property type="entry name" value="Cytochrome P450"/>
    <property type="match status" value="1"/>
</dbReference>
<dbReference type="InterPro" id="IPR036396">
    <property type="entry name" value="Cyt_P450_sf"/>
</dbReference>
<reference evidence="3 4" key="1">
    <citation type="submission" date="2019-06" db="EMBL/GenBank/DDBJ databases">
        <title>Whole genome sequence for Rhodospirillaceae sp. R148.</title>
        <authorList>
            <person name="Wang G."/>
        </authorList>
    </citation>
    <scope>NUCLEOTIDE SEQUENCE [LARGE SCALE GENOMIC DNA]</scope>
    <source>
        <strain evidence="3 4">R148</strain>
    </source>
</reference>
<dbReference type="Gene3D" id="1.10.630.10">
    <property type="entry name" value="Cytochrome P450"/>
    <property type="match status" value="1"/>
</dbReference>
<evidence type="ECO:0000256" key="1">
    <source>
        <dbReference type="ARBA" id="ARBA00010617"/>
    </source>
</evidence>
<keyword evidence="2" id="KW-0408">Iron</keyword>
<evidence type="ECO:0000256" key="2">
    <source>
        <dbReference type="RuleBase" id="RU000461"/>
    </source>
</evidence>
<comment type="caution">
    <text evidence="3">The sequence shown here is derived from an EMBL/GenBank/DDBJ whole genome shotgun (WGS) entry which is preliminary data.</text>
</comment>
<keyword evidence="2" id="KW-0560">Oxidoreductase</keyword>